<keyword evidence="1 3" id="KW-0732">Signal</keyword>
<dbReference type="KEGG" id="pbap:Pla133_33330"/>
<evidence type="ECO:0000256" key="3">
    <source>
        <dbReference type="SAM" id="SignalP"/>
    </source>
</evidence>
<gene>
    <name evidence="4" type="ORF">Pla133_33330</name>
</gene>
<feature type="chain" id="PRO_5021743658" evidence="3">
    <location>
        <begin position="19"/>
        <end position="911"/>
    </location>
</feature>
<proteinExistence type="predicted"/>
<evidence type="ECO:0000313" key="5">
    <source>
        <dbReference type="Proteomes" id="UP000316921"/>
    </source>
</evidence>
<dbReference type="Pfam" id="PF13517">
    <property type="entry name" value="FG-GAP_3"/>
    <property type="match status" value="1"/>
</dbReference>
<dbReference type="InterPro" id="IPR028994">
    <property type="entry name" value="Integrin_alpha_N"/>
</dbReference>
<dbReference type="EMBL" id="CP036287">
    <property type="protein sequence ID" value="QDU68238.1"/>
    <property type="molecule type" value="Genomic_DNA"/>
</dbReference>
<dbReference type="Proteomes" id="UP000316921">
    <property type="component" value="Chromosome"/>
</dbReference>
<name>A0A518BMN0_9BACT</name>
<dbReference type="InterPro" id="IPR013517">
    <property type="entry name" value="FG-GAP"/>
</dbReference>
<feature type="signal peptide" evidence="3">
    <location>
        <begin position="1"/>
        <end position="18"/>
    </location>
</feature>
<evidence type="ECO:0000313" key="4">
    <source>
        <dbReference type="EMBL" id="QDU68238.1"/>
    </source>
</evidence>
<organism evidence="4 5">
    <name type="scientific">Engelhardtia mirabilis</name>
    <dbReference type="NCBI Taxonomy" id="2528011"/>
    <lineage>
        <taxon>Bacteria</taxon>
        <taxon>Pseudomonadati</taxon>
        <taxon>Planctomycetota</taxon>
        <taxon>Planctomycetia</taxon>
        <taxon>Planctomycetia incertae sedis</taxon>
        <taxon>Engelhardtia</taxon>
    </lineage>
</organism>
<dbReference type="AlphaFoldDB" id="A0A518BMN0"/>
<dbReference type="Gene3D" id="2.130.10.130">
    <property type="entry name" value="Integrin alpha, N-terminal"/>
    <property type="match status" value="2"/>
</dbReference>
<feature type="compositionally biased region" description="Low complexity" evidence="2">
    <location>
        <begin position="897"/>
        <end position="911"/>
    </location>
</feature>
<sequence length="911" mass="95252" precursor="true">MISIAVLALVVPSAPVVGPTALQWPSAVDQTPELPPTAKVPRFVDVAPQMASAGSASPYDNIGTARGQAWVDIVGPGLTDPSLPGPPDGLLDLVQLNSNSPAFPAGAGPGAWTIGPVGTIQHPCLVFRREADGSLTEMAAAMSAPTGTGFGLEYPGGSPWGIAAGDTDADGDTDLMIACGGFNMDAPNAVLRNNGDGTFTYNTPPGAPRQASFVSVLFDPDRDGDLDLYVGNGGDKLSQLYGGTPNPNTVDRFYLNDGTGNYSENTEAAGLALKSSTFTAVTADLDLDGDQDLVVSCFKQLNKVFYSNGDGTFSFMRPEGSAAGSPLNIADLSPDPDFAGSEEFPPGYLSSLVGTPILGKWSMPVEAADFNGDGWIDLFFGSWSYQIPDTSPLTAEGSFFGPYERAHLYLNIGDVDGDGTGEGIFNEVATEVGIDHVGGTMGAVAGDFNADGWVDLFVGGGGPDLDAHVEEDYLYINEPSAWPDNFLSNPFQPLGKAFYEVGAVAGTYLNREMSHGVNIWRSDSGRIDLSVGNGGPALFDLGQINRYFRNDGNGDGSFDQTFGVTVNETSGAPAAFGTRVELIRDGGGGVGQTLVLEKAANHGFSSQTMGPMAVGGGGAKLLASNVHWASGRHSGRLHWPAGPTSGDLEFDEPEISVHLTRRPQTDGKTSLGAEVVNYSSTTTNSSLLLAALLPQAQSVALGPVAVVVPFFALQPGEDLSLAGTVPNLPTGLYVLVLASWADGSIQGVSSIWHEPMTAPGPPQGLMDIAALEPERRFEARGELTVQAQRLRLAAQSDKEPGRELTASDRATIELPGGDRLTWDEGRLTLEVFGHQAASLQVEPDGKLFMIVGGPTSCCEIVRLDWISQVVLEGVDESTLRVDGRSVMVEQAQAAEPSTESSTDADSAALPE</sequence>
<dbReference type="SUPFAM" id="SSF69318">
    <property type="entry name" value="Integrin alpha N-terminal domain"/>
    <property type="match status" value="1"/>
</dbReference>
<reference evidence="4 5" key="1">
    <citation type="submission" date="2019-02" db="EMBL/GenBank/DDBJ databases">
        <title>Deep-cultivation of Planctomycetes and their phenomic and genomic characterization uncovers novel biology.</title>
        <authorList>
            <person name="Wiegand S."/>
            <person name="Jogler M."/>
            <person name="Boedeker C."/>
            <person name="Pinto D."/>
            <person name="Vollmers J."/>
            <person name="Rivas-Marin E."/>
            <person name="Kohn T."/>
            <person name="Peeters S.H."/>
            <person name="Heuer A."/>
            <person name="Rast P."/>
            <person name="Oberbeckmann S."/>
            <person name="Bunk B."/>
            <person name="Jeske O."/>
            <person name="Meyerdierks A."/>
            <person name="Storesund J.E."/>
            <person name="Kallscheuer N."/>
            <person name="Luecker S."/>
            <person name="Lage O.M."/>
            <person name="Pohl T."/>
            <person name="Merkel B.J."/>
            <person name="Hornburger P."/>
            <person name="Mueller R.-W."/>
            <person name="Bruemmer F."/>
            <person name="Labrenz M."/>
            <person name="Spormann A.M."/>
            <person name="Op den Camp H."/>
            <person name="Overmann J."/>
            <person name="Amann R."/>
            <person name="Jetten M.S.M."/>
            <person name="Mascher T."/>
            <person name="Medema M.H."/>
            <person name="Devos D.P."/>
            <person name="Kaster A.-K."/>
            <person name="Ovreas L."/>
            <person name="Rohde M."/>
            <person name="Galperin M.Y."/>
            <person name="Jogler C."/>
        </authorList>
    </citation>
    <scope>NUCLEOTIDE SEQUENCE [LARGE SCALE GENOMIC DNA]</scope>
    <source>
        <strain evidence="4 5">Pla133</strain>
    </source>
</reference>
<feature type="region of interest" description="Disordered" evidence="2">
    <location>
        <begin position="889"/>
        <end position="911"/>
    </location>
</feature>
<evidence type="ECO:0000256" key="1">
    <source>
        <dbReference type="ARBA" id="ARBA00022729"/>
    </source>
</evidence>
<evidence type="ECO:0000256" key="2">
    <source>
        <dbReference type="SAM" id="MobiDB-lite"/>
    </source>
</evidence>
<protein>
    <submittedName>
        <fullName evidence="4">FG-GAP repeat protein</fullName>
    </submittedName>
</protein>
<accession>A0A518BMN0</accession>
<keyword evidence="5" id="KW-1185">Reference proteome</keyword>
<dbReference type="PANTHER" id="PTHR44103:SF1">
    <property type="entry name" value="PROPROTEIN CONVERTASE P"/>
    <property type="match status" value="1"/>
</dbReference>
<dbReference type="PANTHER" id="PTHR44103">
    <property type="entry name" value="PROPROTEIN CONVERTASE P"/>
    <property type="match status" value="1"/>
</dbReference>